<evidence type="ECO:0000313" key="2">
    <source>
        <dbReference type="EMBL" id="KAF9494296.1"/>
    </source>
</evidence>
<dbReference type="AlphaFoldDB" id="A0A9P5ZYY8"/>
<protein>
    <submittedName>
        <fullName evidence="2">Uncharacterized protein</fullName>
    </submittedName>
</protein>
<keyword evidence="3" id="KW-1185">Reference proteome</keyword>
<feature type="compositionally biased region" description="Low complexity" evidence="1">
    <location>
        <begin position="16"/>
        <end position="28"/>
    </location>
</feature>
<proteinExistence type="predicted"/>
<dbReference type="Proteomes" id="UP000807025">
    <property type="component" value="Unassembled WGS sequence"/>
</dbReference>
<reference evidence="2" key="1">
    <citation type="submission" date="2020-11" db="EMBL/GenBank/DDBJ databases">
        <authorList>
            <consortium name="DOE Joint Genome Institute"/>
            <person name="Ahrendt S."/>
            <person name="Riley R."/>
            <person name="Andreopoulos W."/>
            <person name="Labutti K."/>
            <person name="Pangilinan J."/>
            <person name="Ruiz-Duenas F.J."/>
            <person name="Barrasa J.M."/>
            <person name="Sanchez-Garcia M."/>
            <person name="Camarero S."/>
            <person name="Miyauchi S."/>
            <person name="Serrano A."/>
            <person name="Linde D."/>
            <person name="Babiker R."/>
            <person name="Drula E."/>
            <person name="Ayuso-Fernandez I."/>
            <person name="Pacheco R."/>
            <person name="Padilla G."/>
            <person name="Ferreira P."/>
            <person name="Barriuso J."/>
            <person name="Kellner H."/>
            <person name="Castanera R."/>
            <person name="Alfaro M."/>
            <person name="Ramirez L."/>
            <person name="Pisabarro A.G."/>
            <person name="Kuo A."/>
            <person name="Tritt A."/>
            <person name="Lipzen A."/>
            <person name="He G."/>
            <person name="Yan M."/>
            <person name="Ng V."/>
            <person name="Cullen D."/>
            <person name="Martin F."/>
            <person name="Rosso M.-N."/>
            <person name="Henrissat B."/>
            <person name="Hibbett D."/>
            <person name="Martinez A.T."/>
            <person name="Grigoriev I.V."/>
        </authorList>
    </citation>
    <scope>NUCLEOTIDE SEQUENCE</scope>
    <source>
        <strain evidence="2">ATCC 90797</strain>
    </source>
</reference>
<comment type="caution">
    <text evidence="2">The sequence shown here is derived from an EMBL/GenBank/DDBJ whole genome shotgun (WGS) entry which is preliminary data.</text>
</comment>
<evidence type="ECO:0000313" key="3">
    <source>
        <dbReference type="Proteomes" id="UP000807025"/>
    </source>
</evidence>
<organism evidence="2 3">
    <name type="scientific">Pleurotus eryngii</name>
    <name type="common">Boletus of the steppes</name>
    <dbReference type="NCBI Taxonomy" id="5323"/>
    <lineage>
        <taxon>Eukaryota</taxon>
        <taxon>Fungi</taxon>
        <taxon>Dikarya</taxon>
        <taxon>Basidiomycota</taxon>
        <taxon>Agaricomycotina</taxon>
        <taxon>Agaricomycetes</taxon>
        <taxon>Agaricomycetidae</taxon>
        <taxon>Agaricales</taxon>
        <taxon>Pleurotineae</taxon>
        <taxon>Pleurotaceae</taxon>
        <taxon>Pleurotus</taxon>
    </lineage>
</organism>
<evidence type="ECO:0000256" key="1">
    <source>
        <dbReference type="SAM" id="MobiDB-lite"/>
    </source>
</evidence>
<feature type="region of interest" description="Disordered" evidence="1">
    <location>
        <begin position="89"/>
        <end position="139"/>
    </location>
</feature>
<feature type="region of interest" description="Disordered" evidence="1">
    <location>
        <begin position="1"/>
        <end position="57"/>
    </location>
</feature>
<name>A0A9P5ZYY8_PLEER</name>
<sequence>MVFGSKSRRSSLFTKSQARSRNTSSSSQPKVQQNTEWVSSDDEVPATQGSASGSRDALVKTLKGWKSTRAGLLGKGDQETRDAIQHLIGSTSGESVSTSESHEQARSETNRGLRQTAGKSAVIGKRQNSVSKGKGKETDKSSQYLFRVGTVILLPGGVVDQDKGNDQGSEPLLQLPEDNNRVPDRLKLLVLKQQGLALVDRENGISFQTDESWIAVDRRLRGYFPAVWEHFDDLEYSPEANCSNEFQSRWLVCMRVQRRVHVMPNIDFPKGADLDESSRLNRSGFKERTLLLTTRDAIPQSLIQQWTPGRRSQTKIKTALNTVAASSSTIPSETVASSLKRKASAISVSSDLSTVNQEPGPPRKYHTRSQSAGIVTSSTSTVAVAAVVDAEAELATDLGSDDNNDMADATWHSNPTQPVARSPLLLAEMSSFTIDDSIPNPWGTTALDLGF</sequence>
<feature type="region of interest" description="Disordered" evidence="1">
    <location>
        <begin position="159"/>
        <end position="178"/>
    </location>
</feature>
<dbReference type="EMBL" id="MU154575">
    <property type="protein sequence ID" value="KAF9494296.1"/>
    <property type="molecule type" value="Genomic_DNA"/>
</dbReference>
<accession>A0A9P5ZYY8</accession>
<feature type="compositionally biased region" description="Polar residues" evidence="1">
    <location>
        <begin position="29"/>
        <end position="38"/>
    </location>
</feature>
<dbReference type="OrthoDB" id="2992129at2759"/>
<gene>
    <name evidence="2" type="ORF">BDN71DRAFT_1590543</name>
</gene>
<feature type="compositionally biased region" description="Basic and acidic residues" evidence="1">
    <location>
        <begin position="100"/>
        <end position="111"/>
    </location>
</feature>
<feature type="compositionally biased region" description="Low complexity" evidence="1">
    <location>
        <begin position="89"/>
        <end position="99"/>
    </location>
</feature>